<name>A0ABQ8SAH9_PERAM</name>
<proteinExistence type="predicted"/>
<dbReference type="Proteomes" id="UP001148838">
    <property type="component" value="Unassembled WGS sequence"/>
</dbReference>
<gene>
    <name evidence="1" type="ORF">ANN_19657</name>
</gene>
<accession>A0ABQ8SAH9</accession>
<feature type="non-terminal residue" evidence="1">
    <location>
        <position position="81"/>
    </location>
</feature>
<dbReference type="EMBL" id="JAJSOF020000031">
    <property type="protein sequence ID" value="KAJ4431064.1"/>
    <property type="molecule type" value="Genomic_DNA"/>
</dbReference>
<keyword evidence="2" id="KW-1185">Reference proteome</keyword>
<sequence>MAGLGEAGNEPAGSLKAISVFDYFRAHASIAFGPHLDGGGGGGRRVEDGRPDASWRSALILMVKTRGSIDLERSTEFALTL</sequence>
<evidence type="ECO:0000313" key="1">
    <source>
        <dbReference type="EMBL" id="KAJ4431064.1"/>
    </source>
</evidence>
<reference evidence="1 2" key="1">
    <citation type="journal article" date="2022" name="Allergy">
        <title>Genome assembly and annotation of Periplaneta americana reveal a comprehensive cockroach allergen profile.</title>
        <authorList>
            <person name="Wang L."/>
            <person name="Xiong Q."/>
            <person name="Saelim N."/>
            <person name="Wang L."/>
            <person name="Nong W."/>
            <person name="Wan A.T."/>
            <person name="Shi M."/>
            <person name="Liu X."/>
            <person name="Cao Q."/>
            <person name="Hui J.H.L."/>
            <person name="Sookrung N."/>
            <person name="Leung T.F."/>
            <person name="Tungtrongchitr A."/>
            <person name="Tsui S.K.W."/>
        </authorList>
    </citation>
    <scope>NUCLEOTIDE SEQUENCE [LARGE SCALE GENOMIC DNA]</scope>
    <source>
        <strain evidence="1">PWHHKU_190912</strain>
    </source>
</reference>
<protein>
    <submittedName>
        <fullName evidence="1">Uncharacterized protein</fullName>
    </submittedName>
</protein>
<organism evidence="1 2">
    <name type="scientific">Periplaneta americana</name>
    <name type="common">American cockroach</name>
    <name type="synonym">Blatta americana</name>
    <dbReference type="NCBI Taxonomy" id="6978"/>
    <lineage>
        <taxon>Eukaryota</taxon>
        <taxon>Metazoa</taxon>
        <taxon>Ecdysozoa</taxon>
        <taxon>Arthropoda</taxon>
        <taxon>Hexapoda</taxon>
        <taxon>Insecta</taxon>
        <taxon>Pterygota</taxon>
        <taxon>Neoptera</taxon>
        <taxon>Polyneoptera</taxon>
        <taxon>Dictyoptera</taxon>
        <taxon>Blattodea</taxon>
        <taxon>Blattoidea</taxon>
        <taxon>Blattidae</taxon>
        <taxon>Blattinae</taxon>
        <taxon>Periplaneta</taxon>
    </lineage>
</organism>
<comment type="caution">
    <text evidence="1">The sequence shown here is derived from an EMBL/GenBank/DDBJ whole genome shotgun (WGS) entry which is preliminary data.</text>
</comment>
<evidence type="ECO:0000313" key="2">
    <source>
        <dbReference type="Proteomes" id="UP001148838"/>
    </source>
</evidence>